<dbReference type="AlphaFoldDB" id="A0A917VTB0"/>
<dbReference type="PROSITE" id="PS00211">
    <property type="entry name" value="ABC_TRANSPORTER_1"/>
    <property type="match status" value="1"/>
</dbReference>
<dbReference type="GO" id="GO:0015658">
    <property type="term" value="F:branched-chain amino acid transmembrane transporter activity"/>
    <property type="evidence" value="ECO:0007669"/>
    <property type="project" value="TreeGrafter"/>
</dbReference>
<comment type="caution">
    <text evidence="7">The sequence shown here is derived from an EMBL/GenBank/DDBJ whole genome shotgun (WGS) entry which is preliminary data.</text>
</comment>
<evidence type="ECO:0000313" key="8">
    <source>
        <dbReference type="Proteomes" id="UP000637788"/>
    </source>
</evidence>
<dbReference type="InterPro" id="IPR052156">
    <property type="entry name" value="BCAA_Transport_ATP-bd_LivF"/>
</dbReference>
<evidence type="ECO:0000256" key="5">
    <source>
        <dbReference type="ARBA" id="ARBA00022970"/>
    </source>
</evidence>
<dbReference type="InterPro" id="IPR003439">
    <property type="entry name" value="ABC_transporter-like_ATP-bd"/>
</dbReference>
<evidence type="ECO:0000259" key="6">
    <source>
        <dbReference type="PROSITE" id="PS50893"/>
    </source>
</evidence>
<comment type="similarity">
    <text evidence="1">Belongs to the ABC transporter superfamily.</text>
</comment>
<keyword evidence="2" id="KW-0813">Transport</keyword>
<dbReference type="InterPro" id="IPR003593">
    <property type="entry name" value="AAA+_ATPase"/>
</dbReference>
<dbReference type="PANTHER" id="PTHR43820">
    <property type="entry name" value="HIGH-AFFINITY BRANCHED-CHAIN AMINO ACID TRANSPORT ATP-BINDING PROTEIN LIVF"/>
    <property type="match status" value="1"/>
</dbReference>
<dbReference type="Proteomes" id="UP000637788">
    <property type="component" value="Unassembled WGS sequence"/>
</dbReference>
<evidence type="ECO:0000256" key="4">
    <source>
        <dbReference type="ARBA" id="ARBA00022840"/>
    </source>
</evidence>
<dbReference type="GO" id="GO:0015807">
    <property type="term" value="P:L-amino acid transport"/>
    <property type="evidence" value="ECO:0007669"/>
    <property type="project" value="TreeGrafter"/>
</dbReference>
<keyword evidence="4 7" id="KW-0067">ATP-binding</keyword>
<dbReference type="PANTHER" id="PTHR43820:SF4">
    <property type="entry name" value="HIGH-AFFINITY BRANCHED-CHAIN AMINO ACID TRANSPORT ATP-BINDING PROTEIN LIVF"/>
    <property type="match status" value="1"/>
</dbReference>
<accession>A0A917VTB0</accession>
<dbReference type="Gene3D" id="3.40.50.300">
    <property type="entry name" value="P-loop containing nucleotide triphosphate hydrolases"/>
    <property type="match status" value="1"/>
</dbReference>
<reference evidence="7" key="1">
    <citation type="journal article" date="2014" name="Int. J. Syst. Evol. Microbiol.">
        <title>Complete genome sequence of Corynebacterium casei LMG S-19264T (=DSM 44701T), isolated from a smear-ripened cheese.</title>
        <authorList>
            <consortium name="US DOE Joint Genome Institute (JGI-PGF)"/>
            <person name="Walter F."/>
            <person name="Albersmeier A."/>
            <person name="Kalinowski J."/>
            <person name="Ruckert C."/>
        </authorList>
    </citation>
    <scope>NUCLEOTIDE SEQUENCE</scope>
    <source>
        <strain evidence="7">JCM 3035</strain>
    </source>
</reference>
<sequence>MSTPVLEVRGLTAGYDGAPVIRDVALTVAAGQVVALLGANGAGKTTTLKAISALLRPMAGTVTFAGSPLDRIPAATRARLGVAHVPEGRGIFSGLTVAEHLRLGHRGERLDEAAAYRYFPVLSRLKDRRAGLLSGGEQQMLAMGRALTRRPKLLLLDELSLGLAPIIVEELLPVVRRYADDSGCGVLLVEQHVGLALEVADHGYVLSHGEITTHAAARELDADQARIVAGYLGEHPV</sequence>
<feature type="domain" description="ABC transporter" evidence="6">
    <location>
        <begin position="6"/>
        <end position="233"/>
    </location>
</feature>
<dbReference type="EMBL" id="BMPQ01000053">
    <property type="protein sequence ID" value="GGL15628.1"/>
    <property type="molecule type" value="Genomic_DNA"/>
</dbReference>
<dbReference type="InterPro" id="IPR027417">
    <property type="entry name" value="P-loop_NTPase"/>
</dbReference>
<dbReference type="Pfam" id="PF00005">
    <property type="entry name" value="ABC_tran"/>
    <property type="match status" value="1"/>
</dbReference>
<dbReference type="CDD" id="cd03224">
    <property type="entry name" value="ABC_TM1139_LivF_branched"/>
    <property type="match status" value="1"/>
</dbReference>
<protein>
    <submittedName>
        <fullName evidence="7">ABC transporter ATP-binding protein</fullName>
    </submittedName>
</protein>
<evidence type="ECO:0000256" key="2">
    <source>
        <dbReference type="ARBA" id="ARBA00022448"/>
    </source>
</evidence>
<organism evidence="7 8">
    <name type="scientific">Streptomyces flaveus</name>
    <dbReference type="NCBI Taxonomy" id="66370"/>
    <lineage>
        <taxon>Bacteria</taxon>
        <taxon>Bacillati</taxon>
        <taxon>Actinomycetota</taxon>
        <taxon>Actinomycetes</taxon>
        <taxon>Kitasatosporales</taxon>
        <taxon>Streptomycetaceae</taxon>
        <taxon>Streptomyces</taxon>
        <taxon>Streptomyces aurantiacus group</taxon>
    </lineage>
</organism>
<dbReference type="PROSITE" id="PS50893">
    <property type="entry name" value="ABC_TRANSPORTER_2"/>
    <property type="match status" value="1"/>
</dbReference>
<dbReference type="SUPFAM" id="SSF52540">
    <property type="entry name" value="P-loop containing nucleoside triphosphate hydrolases"/>
    <property type="match status" value="1"/>
</dbReference>
<dbReference type="InterPro" id="IPR017871">
    <property type="entry name" value="ABC_transporter-like_CS"/>
</dbReference>
<evidence type="ECO:0000313" key="7">
    <source>
        <dbReference type="EMBL" id="GGL15628.1"/>
    </source>
</evidence>
<reference evidence="7" key="2">
    <citation type="submission" date="2020-09" db="EMBL/GenBank/DDBJ databases">
        <authorList>
            <person name="Sun Q."/>
            <person name="Ohkuma M."/>
        </authorList>
    </citation>
    <scope>NUCLEOTIDE SEQUENCE</scope>
    <source>
        <strain evidence="7">JCM 3035</strain>
    </source>
</reference>
<proteinExistence type="inferred from homology"/>
<dbReference type="GO" id="GO:0016887">
    <property type="term" value="F:ATP hydrolysis activity"/>
    <property type="evidence" value="ECO:0007669"/>
    <property type="project" value="InterPro"/>
</dbReference>
<evidence type="ECO:0000256" key="3">
    <source>
        <dbReference type="ARBA" id="ARBA00022741"/>
    </source>
</evidence>
<name>A0A917VTB0_9ACTN</name>
<keyword evidence="5" id="KW-0029">Amino-acid transport</keyword>
<keyword evidence="8" id="KW-1185">Reference proteome</keyword>
<gene>
    <name evidence="7" type="primary">livF</name>
    <name evidence="7" type="ORF">GCM10010094_90670</name>
</gene>
<dbReference type="SMART" id="SM00382">
    <property type="entry name" value="AAA"/>
    <property type="match status" value="1"/>
</dbReference>
<dbReference type="RefSeq" id="WP_189327563.1">
    <property type="nucleotide sequence ID" value="NZ_BMPQ01000053.1"/>
</dbReference>
<evidence type="ECO:0000256" key="1">
    <source>
        <dbReference type="ARBA" id="ARBA00005417"/>
    </source>
</evidence>
<keyword evidence="3" id="KW-0547">Nucleotide-binding</keyword>
<dbReference type="GO" id="GO:0005524">
    <property type="term" value="F:ATP binding"/>
    <property type="evidence" value="ECO:0007669"/>
    <property type="project" value="UniProtKB-KW"/>
</dbReference>